<dbReference type="Proteomes" id="UP000068196">
    <property type="component" value="Chromosome"/>
</dbReference>
<keyword evidence="5" id="KW-0997">Cell inner membrane</keyword>
<keyword evidence="8" id="KW-1278">Translocase</keyword>
<reference evidence="12" key="2">
    <citation type="journal article" date="2016" name="Int. J. Syst. Evol. Microbiol.">
        <title>Caldimicrobium thiodismutans sp. nov., a sulfur-disproportionating bacterium isolated from a hot spring.</title>
        <authorList>
            <person name="Kojima H."/>
            <person name="Umezawa K."/>
            <person name="Fukui M."/>
        </authorList>
    </citation>
    <scope>NUCLEOTIDE SEQUENCE [LARGE SCALE GENOMIC DNA]</scope>
    <source>
        <strain evidence="12">TF1</strain>
    </source>
</reference>
<evidence type="ECO:0000313" key="11">
    <source>
        <dbReference type="EMBL" id="BAU24181.1"/>
    </source>
</evidence>
<dbReference type="RefSeq" id="WP_068516493.1">
    <property type="nucleotide sequence ID" value="NZ_AP014945.1"/>
</dbReference>
<dbReference type="Pfam" id="PF08352">
    <property type="entry name" value="oligo_HPY"/>
    <property type="match status" value="1"/>
</dbReference>
<dbReference type="EMBL" id="AP014945">
    <property type="protein sequence ID" value="BAU24181.1"/>
    <property type="molecule type" value="Genomic_DNA"/>
</dbReference>
<dbReference type="GO" id="GO:0005524">
    <property type="term" value="F:ATP binding"/>
    <property type="evidence" value="ECO:0007669"/>
    <property type="project" value="UniProtKB-KW"/>
</dbReference>
<dbReference type="NCBIfam" id="TIGR01727">
    <property type="entry name" value="oligo_HPY"/>
    <property type="match status" value="1"/>
</dbReference>
<dbReference type="GO" id="GO:0005886">
    <property type="term" value="C:plasma membrane"/>
    <property type="evidence" value="ECO:0007669"/>
    <property type="project" value="UniProtKB-SubCell"/>
</dbReference>
<comment type="subcellular location">
    <subcellularLocation>
        <location evidence="1">Cell inner membrane</location>
        <topology evidence="1">Peripheral membrane protein</topology>
    </subcellularLocation>
</comment>
<dbReference type="InterPro" id="IPR013563">
    <property type="entry name" value="Oligopep_ABC_C"/>
</dbReference>
<keyword evidence="9" id="KW-0472">Membrane</keyword>
<dbReference type="SMART" id="SM00382">
    <property type="entry name" value="AAA"/>
    <property type="match status" value="1"/>
</dbReference>
<dbReference type="AlphaFoldDB" id="A0A0U5BZC6"/>
<evidence type="ECO:0000256" key="4">
    <source>
        <dbReference type="ARBA" id="ARBA00022475"/>
    </source>
</evidence>
<gene>
    <name evidence="11" type="ORF">THC_1822</name>
</gene>
<keyword evidence="7 11" id="KW-0067">ATP-binding</keyword>
<evidence type="ECO:0000256" key="5">
    <source>
        <dbReference type="ARBA" id="ARBA00022519"/>
    </source>
</evidence>
<dbReference type="InterPro" id="IPR050388">
    <property type="entry name" value="ABC_Ni/Peptide_Import"/>
</dbReference>
<accession>A0A0U5BZC6</accession>
<evidence type="ECO:0000256" key="2">
    <source>
        <dbReference type="ARBA" id="ARBA00005417"/>
    </source>
</evidence>
<keyword evidence="3" id="KW-0813">Transport</keyword>
<organism evidence="11 12">
    <name type="scientific">Caldimicrobium thiodismutans</name>
    <dbReference type="NCBI Taxonomy" id="1653476"/>
    <lineage>
        <taxon>Bacteria</taxon>
        <taxon>Pseudomonadati</taxon>
        <taxon>Thermodesulfobacteriota</taxon>
        <taxon>Thermodesulfobacteria</taxon>
        <taxon>Thermodesulfobacteriales</taxon>
        <taxon>Thermodesulfobacteriaceae</taxon>
        <taxon>Caldimicrobium</taxon>
    </lineage>
</organism>
<dbReference type="CDD" id="cd03257">
    <property type="entry name" value="ABC_NikE_OppD_transporters"/>
    <property type="match status" value="1"/>
</dbReference>
<dbReference type="GO" id="GO:0016887">
    <property type="term" value="F:ATP hydrolysis activity"/>
    <property type="evidence" value="ECO:0007669"/>
    <property type="project" value="InterPro"/>
</dbReference>
<evidence type="ECO:0000256" key="7">
    <source>
        <dbReference type="ARBA" id="ARBA00022840"/>
    </source>
</evidence>
<comment type="similarity">
    <text evidence="2">Belongs to the ABC transporter superfamily.</text>
</comment>
<name>A0A0U5BZC6_9BACT</name>
<dbReference type="FunFam" id="3.40.50.300:FF:000016">
    <property type="entry name" value="Oligopeptide ABC transporter ATP-binding component"/>
    <property type="match status" value="1"/>
</dbReference>
<evidence type="ECO:0000256" key="8">
    <source>
        <dbReference type="ARBA" id="ARBA00022967"/>
    </source>
</evidence>
<dbReference type="InterPro" id="IPR003593">
    <property type="entry name" value="AAA+_ATPase"/>
</dbReference>
<evidence type="ECO:0000259" key="10">
    <source>
        <dbReference type="PROSITE" id="PS50893"/>
    </source>
</evidence>
<dbReference type="PROSITE" id="PS50893">
    <property type="entry name" value="ABC_TRANSPORTER_2"/>
    <property type="match status" value="1"/>
</dbReference>
<sequence length="313" mass="35441">MPLLEVRNLTVGQKVSNTLPILKDISFHLSEGEILGILGESGSGKSLTALSIINLLPPELKIYQGEIFFEGVNLLSLSDKKLTDLRGKRFSIIFQDPLSSLNPVLTIYEQMQELVYYHLGLKNSEGKDLILQTLREVGVPDPELRLKNYPHELSGGLRQRVMIGMAILCSPRLLIADEPTTALDLTIQMQILELLKSLNKERRLSIIFITHDLGILRWFAQKILVFYQGRILESGTATQIFQNPLHPYTKLLFDSYPGKGSKKIFLQETPNLQEVSFCDYYGRCLNPCKKALEEVPPLIEVEPDHFVRCFNCA</sequence>
<evidence type="ECO:0000313" key="12">
    <source>
        <dbReference type="Proteomes" id="UP000068196"/>
    </source>
</evidence>
<dbReference type="KEGG" id="cthi:THC_1822"/>
<dbReference type="PANTHER" id="PTHR43297">
    <property type="entry name" value="OLIGOPEPTIDE TRANSPORT ATP-BINDING PROTEIN APPD"/>
    <property type="match status" value="1"/>
</dbReference>
<keyword evidence="6" id="KW-0547">Nucleotide-binding</keyword>
<dbReference type="InterPro" id="IPR027417">
    <property type="entry name" value="P-loop_NTPase"/>
</dbReference>
<evidence type="ECO:0000256" key="1">
    <source>
        <dbReference type="ARBA" id="ARBA00004417"/>
    </source>
</evidence>
<keyword evidence="4" id="KW-1003">Cell membrane</keyword>
<keyword evidence="12" id="KW-1185">Reference proteome</keyword>
<dbReference type="InterPro" id="IPR003439">
    <property type="entry name" value="ABC_transporter-like_ATP-bd"/>
</dbReference>
<proteinExistence type="inferred from homology"/>
<feature type="domain" description="ABC transporter" evidence="10">
    <location>
        <begin position="4"/>
        <end position="253"/>
    </location>
</feature>
<dbReference type="OrthoDB" id="9806285at2"/>
<dbReference type="SUPFAM" id="SSF52540">
    <property type="entry name" value="P-loop containing nucleoside triphosphate hydrolases"/>
    <property type="match status" value="1"/>
</dbReference>
<dbReference type="GO" id="GO:0015833">
    <property type="term" value="P:peptide transport"/>
    <property type="evidence" value="ECO:0007669"/>
    <property type="project" value="InterPro"/>
</dbReference>
<dbReference type="PANTHER" id="PTHR43297:SF14">
    <property type="entry name" value="ATPASE AAA-TYPE CORE DOMAIN-CONTAINING PROTEIN"/>
    <property type="match status" value="1"/>
</dbReference>
<dbReference type="Pfam" id="PF00005">
    <property type="entry name" value="ABC_tran"/>
    <property type="match status" value="1"/>
</dbReference>
<reference evidence="11 12" key="1">
    <citation type="journal article" date="2016" name="Int. J. Syst. Evol. Microbiol.">
        <title>Caldimicrobium thiodismutans sp. nov., a sulfur-disproportionating bacterium isolated from a hot spring, and emended description of the genus Caldimicrobium.</title>
        <authorList>
            <person name="Kojima H."/>
            <person name="Umezawa K."/>
            <person name="Fukui M."/>
        </authorList>
    </citation>
    <scope>NUCLEOTIDE SEQUENCE [LARGE SCALE GENOMIC DNA]</scope>
    <source>
        <strain evidence="11 12">TF1</strain>
    </source>
</reference>
<evidence type="ECO:0000256" key="9">
    <source>
        <dbReference type="ARBA" id="ARBA00023136"/>
    </source>
</evidence>
<evidence type="ECO:0000256" key="6">
    <source>
        <dbReference type="ARBA" id="ARBA00022741"/>
    </source>
</evidence>
<evidence type="ECO:0000256" key="3">
    <source>
        <dbReference type="ARBA" id="ARBA00022448"/>
    </source>
</evidence>
<dbReference type="STRING" id="1653476.THC_1822"/>
<protein>
    <submittedName>
        <fullName evidence="11">Peptide ABC transporter ATP-binding protein</fullName>
    </submittedName>
</protein>
<dbReference type="Gene3D" id="3.40.50.300">
    <property type="entry name" value="P-loop containing nucleotide triphosphate hydrolases"/>
    <property type="match status" value="1"/>
</dbReference>